<evidence type="ECO:0000313" key="2">
    <source>
        <dbReference type="EMBL" id="TCL06731.1"/>
    </source>
</evidence>
<evidence type="ECO:0000256" key="1">
    <source>
        <dbReference type="SAM" id="Phobius"/>
    </source>
</evidence>
<protein>
    <submittedName>
        <fullName evidence="2">Uncharacterized protein</fullName>
    </submittedName>
</protein>
<feature type="transmembrane region" description="Helical" evidence="1">
    <location>
        <begin position="71"/>
        <end position="89"/>
    </location>
</feature>
<sequence>MLKKFILSITFLGFIIITYLPKSQITSLLGWTLPLLWALVVCLNTFFPNLHKKLSRVPSYHKGWKELSKGLFSVSTGLIALGAGIFFYTRHFMDFSAGWISLSFIGIALYNAALVQINTACKSMINW</sequence>
<accession>A0A4R1NL99</accession>
<evidence type="ECO:0000313" key="3">
    <source>
        <dbReference type="Proteomes" id="UP000294555"/>
    </source>
</evidence>
<proteinExistence type="predicted"/>
<feature type="transmembrane region" description="Helical" evidence="1">
    <location>
        <begin position="95"/>
        <end position="115"/>
    </location>
</feature>
<feature type="transmembrane region" description="Helical" evidence="1">
    <location>
        <begin position="5"/>
        <end position="22"/>
    </location>
</feature>
<dbReference type="Proteomes" id="UP000294555">
    <property type="component" value="Unassembled WGS sequence"/>
</dbReference>
<dbReference type="AlphaFoldDB" id="A0A4R1NL99"/>
<reference evidence="2 3" key="1">
    <citation type="submission" date="2019-02" db="EMBL/GenBank/DDBJ databases">
        <title>Investigation of anaerobic lignin degradation for improved lignocellulosic biofuels.</title>
        <authorList>
            <person name="Deangelis K."/>
        </authorList>
    </citation>
    <scope>NUCLEOTIDE SEQUENCE [LARGE SCALE GENOMIC DNA]</scope>
    <source>
        <strain evidence="2 3">159R</strain>
    </source>
</reference>
<name>A0A4R1NL99_9GAMM</name>
<keyword evidence="1" id="KW-0472">Membrane</keyword>
<gene>
    <name evidence="2" type="ORF">EZJ58_5021</name>
</gene>
<keyword evidence="1" id="KW-1133">Transmembrane helix</keyword>
<dbReference type="RefSeq" id="WP_132926364.1">
    <property type="nucleotide sequence ID" value="NZ_SJOI01000001.1"/>
</dbReference>
<keyword evidence="3" id="KW-1185">Reference proteome</keyword>
<feature type="transmembrane region" description="Helical" evidence="1">
    <location>
        <begin position="28"/>
        <end position="50"/>
    </location>
</feature>
<dbReference type="EMBL" id="SJOI01000001">
    <property type="protein sequence ID" value="TCL06731.1"/>
    <property type="molecule type" value="Genomic_DNA"/>
</dbReference>
<organism evidence="2 3">
    <name type="scientific">Sodalis ligni</name>
    <dbReference type="NCBI Taxonomy" id="2697027"/>
    <lineage>
        <taxon>Bacteria</taxon>
        <taxon>Pseudomonadati</taxon>
        <taxon>Pseudomonadota</taxon>
        <taxon>Gammaproteobacteria</taxon>
        <taxon>Enterobacterales</taxon>
        <taxon>Bruguierivoracaceae</taxon>
        <taxon>Sodalis</taxon>
    </lineage>
</organism>
<comment type="caution">
    <text evidence="2">The sequence shown here is derived from an EMBL/GenBank/DDBJ whole genome shotgun (WGS) entry which is preliminary data.</text>
</comment>
<keyword evidence="1" id="KW-0812">Transmembrane</keyword>